<keyword evidence="3 13" id="KW-0227">DNA damage</keyword>
<dbReference type="HAMAP" id="MF_01451">
    <property type="entry name" value="AddA"/>
    <property type="match status" value="1"/>
</dbReference>
<dbReference type="GO" id="GO:0043138">
    <property type="term" value="F:3'-5' DNA helicase activity"/>
    <property type="evidence" value="ECO:0007669"/>
    <property type="project" value="UniProtKB-UniRule"/>
</dbReference>
<evidence type="ECO:0000256" key="10">
    <source>
        <dbReference type="ARBA" id="ARBA00023235"/>
    </source>
</evidence>
<keyword evidence="4 13" id="KW-0378">Hydrolase</keyword>
<keyword evidence="7 13" id="KW-0067">ATP-binding</keyword>
<evidence type="ECO:0000313" key="18">
    <source>
        <dbReference type="Proteomes" id="UP000051256"/>
    </source>
</evidence>
<evidence type="ECO:0000256" key="2">
    <source>
        <dbReference type="ARBA" id="ARBA00022741"/>
    </source>
</evidence>
<dbReference type="GO" id="GO:0008408">
    <property type="term" value="F:3'-5' exonuclease activity"/>
    <property type="evidence" value="ECO:0007669"/>
    <property type="project" value="UniProtKB-UniRule"/>
</dbReference>
<dbReference type="Pfam" id="PF13361">
    <property type="entry name" value="UvrD_C"/>
    <property type="match status" value="1"/>
</dbReference>
<proteinExistence type="inferred from homology"/>
<keyword evidence="10 13" id="KW-0413">Isomerase</keyword>
<dbReference type="Gene3D" id="3.40.50.300">
    <property type="entry name" value="P-loop containing nucleotide triphosphate hydrolases"/>
    <property type="match status" value="4"/>
</dbReference>
<dbReference type="InterPro" id="IPR014152">
    <property type="entry name" value="AddA"/>
</dbReference>
<keyword evidence="9 13" id="KW-0234">DNA repair</keyword>
<reference evidence="17 18" key="1">
    <citation type="journal article" date="2015" name="Genome Announc.">
        <title>Expanding the biotechnology potential of lactobacilli through comparative genomics of 213 strains and associated genera.</title>
        <authorList>
            <person name="Sun Z."/>
            <person name="Harris H.M."/>
            <person name="McCann A."/>
            <person name="Guo C."/>
            <person name="Argimon S."/>
            <person name="Zhang W."/>
            <person name="Yang X."/>
            <person name="Jeffery I.B."/>
            <person name="Cooney J.C."/>
            <person name="Kagawa T.F."/>
            <person name="Liu W."/>
            <person name="Song Y."/>
            <person name="Salvetti E."/>
            <person name="Wrobel A."/>
            <person name="Rasinkangas P."/>
            <person name="Parkhill J."/>
            <person name="Rea M.C."/>
            <person name="O'Sullivan O."/>
            <person name="Ritari J."/>
            <person name="Douillard F.P."/>
            <person name="Paul Ross R."/>
            <person name="Yang R."/>
            <person name="Briner A.E."/>
            <person name="Felis G.E."/>
            <person name="de Vos W.M."/>
            <person name="Barrangou R."/>
            <person name="Klaenhammer T.R."/>
            <person name="Caufield P.W."/>
            <person name="Cui Y."/>
            <person name="Zhang H."/>
            <person name="O'Toole P.W."/>
        </authorList>
    </citation>
    <scope>NUCLEOTIDE SEQUENCE [LARGE SCALE GENOMIC DNA]</scope>
    <source>
        <strain evidence="17 18">DSM 24302</strain>
    </source>
</reference>
<evidence type="ECO:0000256" key="6">
    <source>
        <dbReference type="ARBA" id="ARBA00022839"/>
    </source>
</evidence>
<dbReference type="RefSeq" id="WP_056977237.1">
    <property type="nucleotide sequence ID" value="NZ_AYZR01000004.1"/>
</dbReference>
<dbReference type="AlphaFoldDB" id="A0A0R2CQN5"/>
<evidence type="ECO:0000256" key="7">
    <source>
        <dbReference type="ARBA" id="ARBA00022840"/>
    </source>
</evidence>
<dbReference type="EMBL" id="AYZR01000004">
    <property type="protein sequence ID" value="KRM94159.1"/>
    <property type="molecule type" value="Genomic_DNA"/>
</dbReference>
<dbReference type="PROSITE" id="PS51198">
    <property type="entry name" value="UVRD_HELICASE_ATP_BIND"/>
    <property type="match status" value="1"/>
</dbReference>
<comment type="cofactor">
    <cofactor evidence="13">
        <name>Mg(2+)</name>
        <dbReference type="ChEBI" id="CHEBI:18420"/>
    </cofactor>
</comment>
<accession>A0A0R2CQN5</accession>
<keyword evidence="2 13" id="KW-0547">Nucleotide-binding</keyword>
<dbReference type="PROSITE" id="PS51217">
    <property type="entry name" value="UVRD_HELICASE_CTER"/>
    <property type="match status" value="1"/>
</dbReference>
<dbReference type="GO" id="GO:0005829">
    <property type="term" value="C:cytosol"/>
    <property type="evidence" value="ECO:0007669"/>
    <property type="project" value="TreeGrafter"/>
</dbReference>
<name>A0A0R2CQN5_9LACO</name>
<dbReference type="InterPro" id="IPR000212">
    <property type="entry name" value="DNA_helicase_UvrD/REP"/>
</dbReference>
<dbReference type="InterPro" id="IPR027417">
    <property type="entry name" value="P-loop_NTPase"/>
</dbReference>
<evidence type="ECO:0000256" key="3">
    <source>
        <dbReference type="ARBA" id="ARBA00022763"/>
    </source>
</evidence>
<gene>
    <name evidence="13" type="primary">addA</name>
    <name evidence="17" type="ORF">FC56_GL001106</name>
</gene>
<evidence type="ECO:0000256" key="8">
    <source>
        <dbReference type="ARBA" id="ARBA00023125"/>
    </source>
</evidence>
<feature type="domain" description="UvrD-like helicase ATP-binding" evidence="15">
    <location>
        <begin position="2"/>
        <end position="471"/>
    </location>
</feature>
<comment type="catalytic activity">
    <reaction evidence="12 13">
        <text>ATP + H2O = ADP + phosphate + H(+)</text>
        <dbReference type="Rhea" id="RHEA:13065"/>
        <dbReference type="ChEBI" id="CHEBI:15377"/>
        <dbReference type="ChEBI" id="CHEBI:15378"/>
        <dbReference type="ChEBI" id="CHEBI:30616"/>
        <dbReference type="ChEBI" id="CHEBI:43474"/>
        <dbReference type="ChEBI" id="CHEBI:456216"/>
        <dbReference type="EC" id="5.6.2.4"/>
    </reaction>
</comment>
<keyword evidence="1 13" id="KW-0540">Nuclease</keyword>
<dbReference type="Pfam" id="PF00580">
    <property type="entry name" value="UvrD-helicase"/>
    <property type="match status" value="1"/>
</dbReference>
<dbReference type="Gene3D" id="3.90.320.10">
    <property type="match status" value="1"/>
</dbReference>
<evidence type="ECO:0000256" key="4">
    <source>
        <dbReference type="ARBA" id="ARBA00022801"/>
    </source>
</evidence>
<dbReference type="EC" id="3.1.-.-" evidence="13"/>
<keyword evidence="18" id="KW-1185">Reference proteome</keyword>
<dbReference type="GO" id="GO:0005524">
    <property type="term" value="F:ATP binding"/>
    <property type="evidence" value="ECO:0007669"/>
    <property type="project" value="UniProtKB-UniRule"/>
</dbReference>
<comment type="subunit">
    <text evidence="13">Heterodimer of AddA and AddB/RexB.</text>
</comment>
<evidence type="ECO:0000256" key="1">
    <source>
        <dbReference type="ARBA" id="ARBA00022722"/>
    </source>
</evidence>
<dbReference type="NCBIfam" id="TIGR02785">
    <property type="entry name" value="addA_Gpos"/>
    <property type="match status" value="1"/>
</dbReference>
<dbReference type="SUPFAM" id="SSF52540">
    <property type="entry name" value="P-loop containing nucleoside triphosphate hydrolases"/>
    <property type="match status" value="1"/>
</dbReference>
<comment type="function">
    <text evidence="13">The heterodimer acts as both an ATP-dependent DNA helicase and an ATP-dependent, dual-direction single-stranded exonuclease. Recognizes the chi site generating a DNA molecule suitable for the initiation of homologous recombination. The AddA nuclease domain is required for chi fragment generation; this subunit has the helicase and 3' -&gt; 5' nuclease activities.</text>
</comment>
<evidence type="ECO:0000256" key="5">
    <source>
        <dbReference type="ARBA" id="ARBA00022806"/>
    </source>
</evidence>
<dbReference type="PANTHER" id="PTHR11070:SF48">
    <property type="entry name" value="ATP-DEPENDENT HELICASE_NUCLEASE SUBUNIT A"/>
    <property type="match status" value="1"/>
</dbReference>
<comment type="similarity">
    <text evidence="13">Belongs to the helicase family. AddA subfamily.</text>
</comment>
<dbReference type="GO" id="GO:0000724">
    <property type="term" value="P:double-strand break repair via homologous recombination"/>
    <property type="evidence" value="ECO:0007669"/>
    <property type="project" value="UniProtKB-UniRule"/>
</dbReference>
<dbReference type="Proteomes" id="UP000051256">
    <property type="component" value="Unassembled WGS sequence"/>
</dbReference>
<dbReference type="InterPro" id="IPR014016">
    <property type="entry name" value="UvrD-like_ATP-bd"/>
</dbReference>
<sequence length="1252" mass="141922">MEYTEGQQKAINDHPAGNILVSASAGSGKTRVLVDRIIKMVVEDGINIDQLLVVTFTNAAAKEMKERLQSALRKDYQDAKDPQLKRHLLRQIQKVPVADITTIDAYCQKLVGRYYYLLGLDPNFRLLTDSTEVSLLQEQIWDDVREQLYANDETGEFSALTDNFSNDRSDDGLTNLVMEMYRFANVNEDPTGWLNAAASFYELDTEQLTQSRLFIDDILPELKITLEKELLVADQIIRNSQKAELPKDEELGQKLKTLLTDLNARVATSDWNQLRATLSQIKLPSSTLRNAEPEQKAVHKQNLELKKEIKSSLDSLRTDYFELDEEHTVALIKAAAQRVQLLSEVVVKFAEAYDLAKRQRHAMEFIDVEHAAYDILTLDTKPGQQVLAKLQSQYVEIMVDEYQDNNQLQEAILSQLANPQRGNRFMVGDVKQSIYRFRLSDPTMFIDKQTAYQQADTPDELINLAENFRSMANVDHFTNLIFQQVMDRKVGEVDYTGAAHLKFGATYYPQDVQLPAEMLLYSADATAKPELEVNASFVPEDGANGQAEIIAQRIRQLVDDQVEIFDRKSQQMRPIKYQDIAILSSTHNNDLTISDVFSKYQIPAMIGQARSYFKTTEIQIMMALLTIIDNPYQDIPLVAVLRSPIVGLDENQLAYIRINHKTGNYYQAVLDFYEQFQESEATEFGRRVYEMVDRFLSQLTTFKNLAQQNDLVALIWAIYDQTGFLDYVGGMPAGYQRQSNLHALYQRAAQYEQTSFKGLFAFVQFIERMQQRDDDLGQASIQTGDDAVTVTTIHGSKGLEFPVVFVNDLGKQFNQQDLRQRYVLNDHLGVGISYFNPQTREVSDTLQKQVIKNRSKRAAVSEEMRKLYVALTRAEQKLYLVANLKKAPESVSELITDWQAKTSADQLLLPEALRENANSYLDWIGPAVSRQPDVVATYGDSLGSSVLVDDPTKIQIHLITDQQLAEAQPVQLTGSQRAKEWMTKMTPQPNSIDEPKGTEKATSRTQIDAILDFNYPYQTATKTTAYQAVSEVKRLFDDPDNVELGSYQLLDVDQVGAKQAAFTTPLNRPQFLQEQQAPKATEIGTATHLILQQLPLTAPPTDETIQEVIERLVADNVLDDTVAQQINANHIHQFYQSELGKLVVANEKQTKREVPFSLLIPAQQIFTGFENDTEQSVLIHGIIDGYTIANDELILFDYKTDHVAGSDSVEQIVDRYKGQLELYGIALAHVLDRPVTHKYLFLLDSGETVEIK</sequence>
<dbReference type="PATRIC" id="fig|1423802.4.peg.1121"/>
<keyword evidence="5 13" id="KW-0347">Helicase</keyword>
<dbReference type="SUPFAM" id="SSF52980">
    <property type="entry name" value="Restriction endonuclease-like"/>
    <property type="match status" value="1"/>
</dbReference>
<evidence type="ECO:0000256" key="12">
    <source>
        <dbReference type="ARBA" id="ARBA00048988"/>
    </source>
</evidence>
<comment type="caution">
    <text evidence="17">The sequence shown here is derived from an EMBL/GenBank/DDBJ whole genome shotgun (WGS) entry which is preliminary data.</text>
</comment>
<dbReference type="InterPro" id="IPR011335">
    <property type="entry name" value="Restrct_endonuc-II-like"/>
</dbReference>
<dbReference type="InterPro" id="IPR038726">
    <property type="entry name" value="PDDEXK_AddAB-type"/>
</dbReference>
<dbReference type="GO" id="GO:0016887">
    <property type="term" value="F:ATP hydrolysis activity"/>
    <property type="evidence" value="ECO:0007669"/>
    <property type="project" value="RHEA"/>
</dbReference>
<evidence type="ECO:0000256" key="9">
    <source>
        <dbReference type="ARBA" id="ARBA00023204"/>
    </source>
</evidence>
<evidence type="ECO:0000313" key="17">
    <source>
        <dbReference type="EMBL" id="KRM94159.1"/>
    </source>
</evidence>
<evidence type="ECO:0000256" key="14">
    <source>
        <dbReference type="PROSITE-ProRule" id="PRU00560"/>
    </source>
</evidence>
<protein>
    <recommendedName>
        <fullName evidence="13">ATP-dependent helicase/nuclease subunit A</fullName>
        <ecNumber evidence="13">3.1.-.-</ecNumber>
        <ecNumber evidence="13">5.6.2.4</ecNumber>
    </recommendedName>
    <alternativeName>
        <fullName evidence="13">ATP-dependent helicase/nuclease AddA</fullName>
    </alternativeName>
    <alternativeName>
        <fullName evidence="13">DNA 3'-5' helicase AddA</fullName>
    </alternativeName>
</protein>
<dbReference type="GO" id="GO:0033202">
    <property type="term" value="C:DNA helicase complex"/>
    <property type="evidence" value="ECO:0007669"/>
    <property type="project" value="TreeGrafter"/>
</dbReference>
<dbReference type="EC" id="5.6.2.4" evidence="13"/>
<dbReference type="Pfam" id="PF12705">
    <property type="entry name" value="PDDEXK_1"/>
    <property type="match status" value="1"/>
</dbReference>
<dbReference type="InterPro" id="IPR014017">
    <property type="entry name" value="DNA_helicase_UvrD-like_C"/>
</dbReference>
<evidence type="ECO:0000256" key="13">
    <source>
        <dbReference type="HAMAP-Rule" id="MF_01451"/>
    </source>
</evidence>
<keyword evidence="6 13" id="KW-0269">Exonuclease</keyword>
<evidence type="ECO:0000256" key="11">
    <source>
        <dbReference type="ARBA" id="ARBA00034617"/>
    </source>
</evidence>
<feature type="binding site" evidence="14">
    <location>
        <begin position="23"/>
        <end position="30"/>
    </location>
    <ligand>
        <name>ATP</name>
        <dbReference type="ChEBI" id="CHEBI:30616"/>
    </ligand>
</feature>
<evidence type="ECO:0000259" key="16">
    <source>
        <dbReference type="PROSITE" id="PS51217"/>
    </source>
</evidence>
<organism evidence="17 18">
    <name type="scientific">Lentilactobacillus senioris DSM 24302 = JCM 17472</name>
    <dbReference type="NCBI Taxonomy" id="1423802"/>
    <lineage>
        <taxon>Bacteria</taxon>
        <taxon>Bacillati</taxon>
        <taxon>Bacillota</taxon>
        <taxon>Bacilli</taxon>
        <taxon>Lactobacillales</taxon>
        <taxon>Lactobacillaceae</taxon>
        <taxon>Lentilactobacillus</taxon>
    </lineage>
</organism>
<dbReference type="InterPro" id="IPR011604">
    <property type="entry name" value="PDDEXK-like_dom_sf"/>
</dbReference>
<feature type="domain" description="UvrD-like helicase C-terminal" evidence="16">
    <location>
        <begin position="498"/>
        <end position="798"/>
    </location>
</feature>
<keyword evidence="8 13" id="KW-0238">DNA-binding</keyword>
<evidence type="ECO:0000259" key="15">
    <source>
        <dbReference type="PROSITE" id="PS51198"/>
    </source>
</evidence>
<dbReference type="PANTHER" id="PTHR11070">
    <property type="entry name" value="UVRD / RECB / PCRA DNA HELICASE FAMILY MEMBER"/>
    <property type="match status" value="1"/>
</dbReference>
<dbReference type="GO" id="GO:0003690">
    <property type="term" value="F:double-stranded DNA binding"/>
    <property type="evidence" value="ECO:0007669"/>
    <property type="project" value="UniProtKB-UniRule"/>
</dbReference>
<comment type="catalytic activity">
    <reaction evidence="11 13">
        <text>Couples ATP hydrolysis with the unwinding of duplex DNA by translocating in the 3'-5' direction.</text>
        <dbReference type="EC" id="5.6.2.4"/>
    </reaction>
</comment>
<dbReference type="STRING" id="1423802.FC56_GL001106"/>